<dbReference type="AlphaFoldDB" id="A0A8H5H898"/>
<comment type="caution">
    <text evidence="2">The sequence shown here is derived from an EMBL/GenBank/DDBJ whole genome shotgun (WGS) entry which is preliminary data.</text>
</comment>
<keyword evidence="3" id="KW-1185">Reference proteome</keyword>
<evidence type="ECO:0000313" key="3">
    <source>
        <dbReference type="Proteomes" id="UP000565441"/>
    </source>
</evidence>
<feature type="compositionally biased region" description="Acidic residues" evidence="1">
    <location>
        <begin position="364"/>
        <end position="380"/>
    </location>
</feature>
<reference evidence="2 3" key="1">
    <citation type="journal article" date="2020" name="ISME J.">
        <title>Uncovering the hidden diversity of litter-decomposition mechanisms in mushroom-forming fungi.</title>
        <authorList>
            <person name="Floudas D."/>
            <person name="Bentzer J."/>
            <person name="Ahren D."/>
            <person name="Johansson T."/>
            <person name="Persson P."/>
            <person name="Tunlid A."/>
        </authorList>
    </citation>
    <scope>NUCLEOTIDE SEQUENCE [LARGE SCALE GENOMIC DNA]</scope>
    <source>
        <strain evidence="2 3">CBS 661.87</strain>
    </source>
</reference>
<protein>
    <submittedName>
        <fullName evidence="2">Uncharacterized protein</fullName>
    </submittedName>
</protein>
<name>A0A8H5H898_9AGAR</name>
<feature type="region of interest" description="Disordered" evidence="1">
    <location>
        <begin position="355"/>
        <end position="411"/>
    </location>
</feature>
<organism evidence="2 3">
    <name type="scientific">Tricholomella constricta</name>
    <dbReference type="NCBI Taxonomy" id="117010"/>
    <lineage>
        <taxon>Eukaryota</taxon>
        <taxon>Fungi</taxon>
        <taxon>Dikarya</taxon>
        <taxon>Basidiomycota</taxon>
        <taxon>Agaricomycotina</taxon>
        <taxon>Agaricomycetes</taxon>
        <taxon>Agaricomycetidae</taxon>
        <taxon>Agaricales</taxon>
        <taxon>Tricholomatineae</taxon>
        <taxon>Lyophyllaceae</taxon>
        <taxon>Tricholomella</taxon>
    </lineage>
</organism>
<gene>
    <name evidence="2" type="ORF">D9615_007036</name>
</gene>
<evidence type="ECO:0000256" key="1">
    <source>
        <dbReference type="SAM" id="MobiDB-lite"/>
    </source>
</evidence>
<sequence length="411" mass="44557">MVSKMLLQLPPKVTILWFLNPAELVSVIQVDAYFQRISRSSNTALSPSPGRGLLLNSPEQRWAKGQFRLAPPDRHKYTTLWAVSICSVMRAAARCTTASCRPRRATSADWSHIDVDCTYIDVGLNVYEHGLIAVVTTKPHLTKCQRHVLEVLAPPLLDWQATLLRIVSIHLALVTTDFLNPLQPRDRFDVFEWQTGSLRMEVHAPNHTYASIVFLFPTLLLLPNTRTAALDVWAIPAGADKPMHPLVTLALPSLAPDRTAPNPTTTASPRAPAFATTPKEALILLTAPAGDICAPGDVLRVVRRALEQAGFRVVDEMGGALVVGSPAMDVDVEGEGEGGEAGEGKDVVGLHRVEGAEADKGAEGEGEEILDDAILQDEADQGPNANRNDSITPASLPAPLRPPHQEPWARS</sequence>
<accession>A0A8H5H898</accession>
<proteinExistence type="predicted"/>
<dbReference type="OrthoDB" id="2751409at2759"/>
<dbReference type="EMBL" id="JAACJP010000019">
    <property type="protein sequence ID" value="KAF5378552.1"/>
    <property type="molecule type" value="Genomic_DNA"/>
</dbReference>
<evidence type="ECO:0000313" key="2">
    <source>
        <dbReference type="EMBL" id="KAF5378552.1"/>
    </source>
</evidence>
<dbReference type="Proteomes" id="UP000565441">
    <property type="component" value="Unassembled WGS sequence"/>
</dbReference>
<feature type="compositionally biased region" description="Polar residues" evidence="1">
    <location>
        <begin position="383"/>
        <end position="393"/>
    </location>
</feature>